<feature type="transmembrane region" description="Helical" evidence="1">
    <location>
        <begin position="37"/>
        <end position="55"/>
    </location>
</feature>
<organism evidence="2 3">
    <name type="scientific">Brachyspira innocens</name>
    <dbReference type="NCBI Taxonomy" id="13264"/>
    <lineage>
        <taxon>Bacteria</taxon>
        <taxon>Pseudomonadati</taxon>
        <taxon>Spirochaetota</taxon>
        <taxon>Spirochaetia</taxon>
        <taxon>Brachyspirales</taxon>
        <taxon>Brachyspiraceae</taxon>
        <taxon>Brachyspira</taxon>
    </lineage>
</organism>
<dbReference type="Proteomes" id="UP001175147">
    <property type="component" value="Unassembled WGS sequence"/>
</dbReference>
<proteinExistence type="predicted"/>
<name>A0ABT8YXS6_9SPIR</name>
<sequence>LFSEQECKGPDGDSKPTPFRKEASITEYKYYLDIEGIFYSIIIFAGVALPLLYIVNKKID</sequence>
<gene>
    <name evidence="2" type="ORF">Q5M86_05865</name>
</gene>
<comment type="caution">
    <text evidence="2">The sequence shown here is derived from an EMBL/GenBank/DDBJ whole genome shotgun (WGS) entry which is preliminary data.</text>
</comment>
<keyword evidence="1" id="KW-0812">Transmembrane</keyword>
<evidence type="ECO:0000313" key="3">
    <source>
        <dbReference type="Proteomes" id="UP001175147"/>
    </source>
</evidence>
<evidence type="ECO:0008006" key="4">
    <source>
        <dbReference type="Google" id="ProtNLM"/>
    </source>
</evidence>
<dbReference type="EMBL" id="JAUPBM010000057">
    <property type="protein sequence ID" value="MDO7020295.1"/>
    <property type="molecule type" value="Genomic_DNA"/>
</dbReference>
<dbReference type="RefSeq" id="WP_304392290.1">
    <property type="nucleotide sequence ID" value="NZ_JAUPBM010000057.1"/>
</dbReference>
<keyword evidence="1" id="KW-0472">Membrane</keyword>
<feature type="non-terminal residue" evidence="2">
    <location>
        <position position="1"/>
    </location>
</feature>
<accession>A0ABT8YXS6</accession>
<protein>
    <recommendedName>
        <fullName evidence="4">FXYD domain-containing ion transport regulator</fullName>
    </recommendedName>
</protein>
<reference evidence="2" key="1">
    <citation type="submission" date="2023-07" db="EMBL/GenBank/DDBJ databases">
        <title>Mucosal microbiota of week-old chicken and adult hens.</title>
        <authorList>
            <person name="Volf J."/>
            <person name="Karasova D."/>
            <person name="Crhanova M."/>
            <person name="Faldynova M."/>
            <person name="Prikrylova H."/>
            <person name="Zeman M."/>
            <person name="Babak V."/>
            <person name="Rajova J."/>
            <person name="Rychlik I."/>
        </authorList>
    </citation>
    <scope>NUCLEOTIDE SEQUENCE</scope>
    <source>
        <strain evidence="2">ET902</strain>
    </source>
</reference>
<evidence type="ECO:0000256" key="1">
    <source>
        <dbReference type="SAM" id="Phobius"/>
    </source>
</evidence>
<keyword evidence="1" id="KW-1133">Transmembrane helix</keyword>
<evidence type="ECO:0000313" key="2">
    <source>
        <dbReference type="EMBL" id="MDO7020295.1"/>
    </source>
</evidence>
<keyword evidence="3" id="KW-1185">Reference proteome</keyword>